<comment type="caution">
    <text evidence="2">The sequence shown here is derived from an EMBL/GenBank/DDBJ whole genome shotgun (WGS) entry which is preliminary data.</text>
</comment>
<dbReference type="RefSeq" id="WP_138190205.1">
    <property type="nucleotide sequence ID" value="NZ_VBWP01000002.1"/>
</dbReference>
<keyword evidence="1" id="KW-0472">Membrane</keyword>
<dbReference type="Gene3D" id="3.40.30.10">
    <property type="entry name" value="Glutaredoxin"/>
    <property type="match status" value="1"/>
</dbReference>
<evidence type="ECO:0000313" key="3">
    <source>
        <dbReference type="Proteomes" id="UP000306912"/>
    </source>
</evidence>
<dbReference type="InterPro" id="IPR036249">
    <property type="entry name" value="Thioredoxin-like_sf"/>
</dbReference>
<gene>
    <name evidence="2" type="ORF">FEZ08_02825</name>
</gene>
<dbReference type="OrthoDB" id="9792987at2"/>
<keyword evidence="1" id="KW-1133">Transmembrane helix</keyword>
<sequence length="173" mass="19422">MKKNILMVVIGIVLAGAVIGGYYGYGWYQDNVSPIEGKLPSMTVAEFENKVANNESFYVYVGRPNCGDSDFFESWFIPNYVEQNDKIANYIYYMDIKDLQANDSEWNAFKAQYGIAHTPTLAFIDNGVMVDMIEWTAVDDFPESLVDAWLLRNDFIVASDASGSSTNISTNNN</sequence>
<dbReference type="Pfam" id="PF20207">
    <property type="entry name" value="DUF6568"/>
    <property type="match status" value="1"/>
</dbReference>
<keyword evidence="3" id="KW-1185">Reference proteome</keyword>
<evidence type="ECO:0000256" key="1">
    <source>
        <dbReference type="SAM" id="Phobius"/>
    </source>
</evidence>
<reference evidence="2 3" key="1">
    <citation type="submission" date="2019-05" db="EMBL/GenBank/DDBJ databases">
        <title>Culicoidintestinum kansasii gen. nov., sp. nov. from the gastrointestinal tract of the biting midge, Culicoides sonorensis.</title>
        <authorList>
            <person name="Neupane S."/>
            <person name="Ghosh A."/>
            <person name="Gunther S."/>
            <person name="Martin K."/>
            <person name="Zurek L."/>
        </authorList>
    </citation>
    <scope>NUCLEOTIDE SEQUENCE [LARGE SCALE GENOMIC DNA]</scope>
    <source>
        <strain evidence="2 3">CS-1</strain>
    </source>
</reference>
<proteinExistence type="predicted"/>
<feature type="transmembrane region" description="Helical" evidence="1">
    <location>
        <begin position="5"/>
        <end position="25"/>
    </location>
</feature>
<protein>
    <submittedName>
        <fullName evidence="2">Thioredoxin family protein</fullName>
    </submittedName>
</protein>
<dbReference type="AlphaFoldDB" id="A0A5R8QEY9"/>
<dbReference type="CDD" id="cd02947">
    <property type="entry name" value="TRX_family"/>
    <property type="match status" value="1"/>
</dbReference>
<dbReference type="SUPFAM" id="SSF52833">
    <property type="entry name" value="Thioredoxin-like"/>
    <property type="match status" value="1"/>
</dbReference>
<keyword evidence="1" id="KW-0812">Transmembrane</keyword>
<name>A0A5R8QEY9_9FIRM</name>
<organism evidence="2 3">
    <name type="scientific">Culicoidibacter larvae</name>
    <dbReference type="NCBI Taxonomy" id="2579976"/>
    <lineage>
        <taxon>Bacteria</taxon>
        <taxon>Bacillati</taxon>
        <taxon>Bacillota</taxon>
        <taxon>Culicoidibacteria</taxon>
        <taxon>Culicoidibacterales</taxon>
        <taxon>Culicoidibacteraceae</taxon>
        <taxon>Culicoidibacter</taxon>
    </lineage>
</organism>
<dbReference type="InParanoid" id="A0A5R8QEY9"/>
<accession>A0A5R8QEY9</accession>
<dbReference type="InterPro" id="IPR046698">
    <property type="entry name" value="PedC-like"/>
</dbReference>
<evidence type="ECO:0000313" key="2">
    <source>
        <dbReference type="EMBL" id="TLG76568.1"/>
    </source>
</evidence>
<dbReference type="EMBL" id="VBWP01000002">
    <property type="protein sequence ID" value="TLG76568.1"/>
    <property type="molecule type" value="Genomic_DNA"/>
</dbReference>
<dbReference type="Proteomes" id="UP000306912">
    <property type="component" value="Unassembled WGS sequence"/>
</dbReference>